<dbReference type="Proteomes" id="UP000283509">
    <property type="component" value="Unassembled WGS sequence"/>
</dbReference>
<dbReference type="STRING" id="6689.A0A423SML7"/>
<feature type="compositionally biased region" description="Acidic residues" evidence="2">
    <location>
        <begin position="231"/>
        <end position="241"/>
    </location>
</feature>
<comment type="caution">
    <text evidence="4">The sequence shown here is derived from an EMBL/GenBank/DDBJ whole genome shotgun (WGS) entry which is preliminary data.</text>
</comment>
<feature type="compositionally biased region" description="Basic and acidic residues" evidence="2">
    <location>
        <begin position="190"/>
        <end position="199"/>
    </location>
</feature>
<proteinExistence type="predicted"/>
<dbReference type="GO" id="GO:0004527">
    <property type="term" value="F:exonuclease activity"/>
    <property type="evidence" value="ECO:0007669"/>
    <property type="project" value="UniProtKB-KW"/>
</dbReference>
<keyword evidence="1" id="KW-0863">Zinc-finger</keyword>
<keyword evidence="1" id="KW-0862">Zinc</keyword>
<dbReference type="OrthoDB" id="16516at2759"/>
<sequence length="768" mass="84433">MLPTSGYFRGVSCPDYEKGRCHRPFCHFHHHPRRETNTNQSQSLTSNLENAEDGRVINDVSQAKIATGTPASEDIPTCSKSETSAPKRGDNAEEASDTETSEANSGNQSELLQQLVSDAVKKALSENPLLAAAGVDPTTVMKKIDTSALIAQASAEITQTKTKKKLYLRPPDTPSYNPTPIEELNKRKRSVEASDKEVTPSKVMNTQQVQKPKVLKEISIFDAVAAAGIDCSDDSTEDGIDSTEPFVNDDSLNQKSDTPSKDKEHSNIGSSSSKADGKIKESSRNKRYSTENEASNGIFERESCNDGSDSPLPDLSALDEIPQDDWEQMINSSDRYDLQHLENLDDNDEDYDLDDLDKDDPAIMEECMRMFNEYQPEDSQPQMSSKKTKAVPKEEPESHQGKHRVARSSTGNLVAKKPEKGPRRLTPAQVMMERYQKLKEQQAELMKQLKKQKQQLDEQNRGRSSSSSAVSSTTSSKPSSFPASSSTTVKSPPMSSSGGSKRRISHVPNVSSLLHAREKIKNLPPTNSRALLSPSVAKASGTLPQTIAHTVAKGGRRTAHIPQSEALSRPVIPAEFGSKVPQNIRQRYLNSFIDECLKFTGEKTAFKIAMAEERVCYNRASSRMVYLNLAVNALKRLRTQQAAGEAAQELIDNDPQFGESSEPDEPSTSTKPSSSVSSPAPSRTASQHPINPNHVRLSHFSVLAVGGQKGSWSIEKPKKNTVDVSDCLKGLNFYKLMKKYVLTEEQLRENGYPLPDPDEKGKAIVAVV</sequence>
<keyword evidence="5" id="KW-1185">Reference proteome</keyword>
<feature type="compositionally biased region" description="Low complexity" evidence="2">
    <location>
        <begin position="666"/>
        <end position="686"/>
    </location>
</feature>
<feature type="compositionally biased region" description="Polar residues" evidence="2">
    <location>
        <begin position="37"/>
        <end position="49"/>
    </location>
</feature>
<evidence type="ECO:0000259" key="3">
    <source>
        <dbReference type="PROSITE" id="PS50103"/>
    </source>
</evidence>
<feature type="region of interest" description="Disordered" evidence="2">
    <location>
        <begin position="29"/>
        <end position="109"/>
    </location>
</feature>
<dbReference type="EMBL" id="QCYY01003081">
    <property type="protein sequence ID" value="ROT65487.1"/>
    <property type="molecule type" value="Genomic_DNA"/>
</dbReference>
<evidence type="ECO:0000256" key="2">
    <source>
        <dbReference type="SAM" id="MobiDB-lite"/>
    </source>
</evidence>
<keyword evidence="4" id="KW-0269">Exonuclease</keyword>
<dbReference type="Pfam" id="PF15870">
    <property type="entry name" value="EloA-BP1"/>
    <property type="match status" value="1"/>
</dbReference>
<feature type="region of interest" description="Disordered" evidence="2">
    <location>
        <begin position="167"/>
        <end position="205"/>
    </location>
</feature>
<dbReference type="AlphaFoldDB" id="A0A423SML7"/>
<feature type="compositionally biased region" description="Low complexity" evidence="2">
    <location>
        <begin position="464"/>
        <end position="499"/>
    </location>
</feature>
<protein>
    <submittedName>
        <fullName evidence="4">Putative RNA exonuclease 1-like</fullName>
    </submittedName>
</protein>
<feature type="region of interest" description="Disordered" evidence="2">
    <location>
        <begin position="645"/>
        <end position="691"/>
    </location>
</feature>
<organism evidence="4 5">
    <name type="scientific">Penaeus vannamei</name>
    <name type="common">Whiteleg shrimp</name>
    <name type="synonym">Litopenaeus vannamei</name>
    <dbReference type="NCBI Taxonomy" id="6689"/>
    <lineage>
        <taxon>Eukaryota</taxon>
        <taxon>Metazoa</taxon>
        <taxon>Ecdysozoa</taxon>
        <taxon>Arthropoda</taxon>
        <taxon>Crustacea</taxon>
        <taxon>Multicrustacea</taxon>
        <taxon>Malacostraca</taxon>
        <taxon>Eumalacostraca</taxon>
        <taxon>Eucarida</taxon>
        <taxon>Decapoda</taxon>
        <taxon>Dendrobranchiata</taxon>
        <taxon>Penaeoidea</taxon>
        <taxon>Penaeidae</taxon>
        <taxon>Penaeus</taxon>
    </lineage>
</organism>
<accession>A0A423SML7</accession>
<reference evidence="4 5" key="2">
    <citation type="submission" date="2019-01" db="EMBL/GenBank/DDBJ databases">
        <title>The decoding of complex shrimp genome reveals the adaptation for benthos swimmer, frequently molting mechanism and breeding impact on genome.</title>
        <authorList>
            <person name="Sun Y."/>
            <person name="Gao Y."/>
            <person name="Yu Y."/>
        </authorList>
    </citation>
    <scope>NUCLEOTIDE SEQUENCE [LARGE SCALE GENOMIC DNA]</scope>
    <source>
        <tissue evidence="4">Muscle</tissue>
    </source>
</reference>
<keyword evidence="4" id="KW-0378">Hydrolase</keyword>
<feature type="region of interest" description="Disordered" evidence="2">
    <location>
        <begin position="231"/>
        <end position="334"/>
    </location>
</feature>
<feature type="zinc finger region" description="C3H1-type" evidence="1">
    <location>
        <begin position="7"/>
        <end position="33"/>
    </location>
</feature>
<dbReference type="InterPro" id="IPR031736">
    <property type="entry name" value="REXO1-like_dom"/>
</dbReference>
<feature type="domain" description="C3H1-type" evidence="3">
    <location>
        <begin position="7"/>
        <end position="33"/>
    </location>
</feature>
<feature type="region of interest" description="Disordered" evidence="2">
    <location>
        <begin position="371"/>
        <end position="506"/>
    </location>
</feature>
<evidence type="ECO:0000313" key="4">
    <source>
        <dbReference type="EMBL" id="ROT65487.1"/>
    </source>
</evidence>
<dbReference type="InterPro" id="IPR000571">
    <property type="entry name" value="Znf_CCCH"/>
</dbReference>
<reference evidence="4 5" key="1">
    <citation type="submission" date="2018-04" db="EMBL/GenBank/DDBJ databases">
        <authorList>
            <person name="Zhang X."/>
            <person name="Yuan J."/>
            <person name="Li F."/>
            <person name="Xiang J."/>
        </authorList>
    </citation>
    <scope>NUCLEOTIDE SEQUENCE [LARGE SCALE GENOMIC DNA]</scope>
    <source>
        <tissue evidence="4">Muscle</tissue>
    </source>
</reference>
<dbReference type="GO" id="GO:0008270">
    <property type="term" value="F:zinc ion binding"/>
    <property type="evidence" value="ECO:0007669"/>
    <property type="project" value="UniProtKB-KW"/>
</dbReference>
<keyword evidence="4" id="KW-0540">Nuclease</keyword>
<gene>
    <name evidence="4" type="ORF">C7M84_016518</name>
</gene>
<feature type="compositionally biased region" description="Basic and acidic residues" evidence="2">
    <location>
        <begin position="391"/>
        <end position="400"/>
    </location>
</feature>
<evidence type="ECO:0000313" key="5">
    <source>
        <dbReference type="Proteomes" id="UP000283509"/>
    </source>
</evidence>
<feature type="compositionally biased region" description="Basic and acidic residues" evidence="2">
    <location>
        <begin position="275"/>
        <end position="290"/>
    </location>
</feature>
<name>A0A423SML7_PENVA</name>
<dbReference type="PROSITE" id="PS50103">
    <property type="entry name" value="ZF_C3H1"/>
    <property type="match status" value="1"/>
</dbReference>
<keyword evidence="1" id="KW-0479">Metal-binding</keyword>
<evidence type="ECO:0000256" key="1">
    <source>
        <dbReference type="PROSITE-ProRule" id="PRU00723"/>
    </source>
</evidence>